<dbReference type="Proteomes" id="UP001150062">
    <property type="component" value="Unassembled WGS sequence"/>
</dbReference>
<gene>
    <name evidence="2" type="ORF">M0812_19556</name>
    <name evidence="3" type="ORF">M0813_18265</name>
</gene>
<keyword evidence="5" id="KW-1185">Reference proteome</keyword>
<organism evidence="2 4">
    <name type="scientific">Anaeramoeba flamelloides</name>
    <dbReference type="NCBI Taxonomy" id="1746091"/>
    <lineage>
        <taxon>Eukaryota</taxon>
        <taxon>Metamonada</taxon>
        <taxon>Anaeramoebidae</taxon>
        <taxon>Anaeramoeba</taxon>
    </lineage>
</organism>
<evidence type="ECO:0000313" key="3">
    <source>
        <dbReference type="EMBL" id="KAJ6247631.1"/>
    </source>
</evidence>
<feature type="compositionally biased region" description="Basic and acidic residues" evidence="1">
    <location>
        <begin position="1"/>
        <end position="20"/>
    </location>
</feature>
<comment type="caution">
    <text evidence="2">The sequence shown here is derived from an EMBL/GenBank/DDBJ whole genome shotgun (WGS) entry which is preliminary data.</text>
</comment>
<evidence type="ECO:0000256" key="1">
    <source>
        <dbReference type="SAM" id="MobiDB-lite"/>
    </source>
</evidence>
<dbReference type="EMBL" id="JAOAOG010000122">
    <property type="protein sequence ID" value="KAJ6247631.1"/>
    <property type="molecule type" value="Genomic_DNA"/>
</dbReference>
<reference evidence="2" key="2">
    <citation type="submission" date="2022-08" db="EMBL/GenBank/DDBJ databases">
        <title>Novel sulphate-reducing endosymbionts in the free-living metamonad Anaeramoeba.</title>
        <authorList>
            <person name="Jerlstrom-Hultqvist J."/>
            <person name="Cepicka I."/>
            <person name="Gallot-Lavallee L."/>
            <person name="Salas-Leiva D."/>
            <person name="Curtis B.A."/>
            <person name="Zahonova K."/>
            <person name="Pipaliya S."/>
            <person name="Dacks J."/>
            <person name="Roger A.J."/>
        </authorList>
    </citation>
    <scope>NUCLEOTIDE SEQUENCE</scope>
    <source>
        <strain evidence="2">Busselton2</strain>
    </source>
</reference>
<feature type="compositionally biased region" description="Low complexity" evidence="1">
    <location>
        <begin position="144"/>
        <end position="155"/>
    </location>
</feature>
<evidence type="ECO:0000313" key="2">
    <source>
        <dbReference type="EMBL" id="KAJ3435368.1"/>
    </source>
</evidence>
<feature type="region of interest" description="Disordered" evidence="1">
    <location>
        <begin position="130"/>
        <end position="155"/>
    </location>
</feature>
<dbReference type="EMBL" id="JANTQA010000040">
    <property type="protein sequence ID" value="KAJ3435368.1"/>
    <property type="molecule type" value="Genomic_DNA"/>
</dbReference>
<reference evidence="3" key="1">
    <citation type="submission" date="2022-08" db="EMBL/GenBank/DDBJ databases">
        <title>Novel sulfate-reducing endosymbionts in the free-living metamonad Anaeramoeba.</title>
        <authorList>
            <person name="Jerlstrom-Hultqvist J."/>
            <person name="Cepicka I."/>
            <person name="Gallot-Lavallee L."/>
            <person name="Salas-Leiva D."/>
            <person name="Curtis B.A."/>
            <person name="Zahonova K."/>
            <person name="Pipaliya S."/>
            <person name="Dacks J."/>
            <person name="Roger A.J."/>
        </authorList>
    </citation>
    <scope>NUCLEOTIDE SEQUENCE</scope>
    <source>
        <strain evidence="3">Schooner1</strain>
    </source>
</reference>
<accession>A0AAV7YZZ5</accession>
<dbReference type="Proteomes" id="UP001146793">
    <property type="component" value="Unassembled WGS sequence"/>
</dbReference>
<dbReference type="AlphaFoldDB" id="A0AAV7YZZ5"/>
<proteinExistence type="predicted"/>
<evidence type="ECO:0000313" key="5">
    <source>
        <dbReference type="Proteomes" id="UP001150062"/>
    </source>
</evidence>
<evidence type="ECO:0000313" key="4">
    <source>
        <dbReference type="Proteomes" id="UP001146793"/>
    </source>
</evidence>
<sequence length="155" mass="18664">MTNEKPKKENSKGNTNRDSKSYAQSFLKDERIQTLLENEKEKVNHYFEEKRIEITDLSVTERKLLDEQIYHLKEQIKRKISVLDNLNNTRDEAITQKRDLFLQNKELQTKIKDLKRRNLFLELQNTKLENQTKKNKKKTKQKNELQTKNTDSNQK</sequence>
<name>A0AAV7YZZ5_9EUKA</name>
<feature type="region of interest" description="Disordered" evidence="1">
    <location>
        <begin position="1"/>
        <end position="23"/>
    </location>
</feature>
<protein>
    <submittedName>
        <fullName evidence="2">Uncharacterized protein</fullName>
    </submittedName>
</protein>